<keyword evidence="12" id="KW-1185">Reference proteome</keyword>
<protein>
    <submittedName>
        <fullName evidence="11">3-hydroxyacyl-CoA dehydrogenase</fullName>
    </submittedName>
</protein>
<dbReference type="Pfam" id="PF00725">
    <property type="entry name" value="3HCDH"/>
    <property type="match status" value="1"/>
</dbReference>
<evidence type="ECO:0000256" key="6">
    <source>
        <dbReference type="ARBA" id="ARBA00023027"/>
    </source>
</evidence>
<dbReference type="OrthoDB" id="9771883at2"/>
<dbReference type="InterPro" id="IPR006108">
    <property type="entry name" value="3HC_DH_C"/>
</dbReference>
<dbReference type="Proteomes" id="UP000286954">
    <property type="component" value="Chromosome"/>
</dbReference>
<keyword evidence="3" id="KW-0276">Fatty acid metabolism</keyword>
<evidence type="ECO:0000256" key="8">
    <source>
        <dbReference type="ARBA" id="ARBA00023239"/>
    </source>
</evidence>
<dbReference type="GO" id="GO:0016509">
    <property type="term" value="F:long-chain (3S)-3-hydroxyacyl-CoA dehydrogenase (NAD+) activity"/>
    <property type="evidence" value="ECO:0007669"/>
    <property type="project" value="TreeGrafter"/>
</dbReference>
<dbReference type="InterPro" id="IPR008927">
    <property type="entry name" value="6-PGluconate_DH-like_C_sf"/>
</dbReference>
<dbReference type="Pfam" id="PF02737">
    <property type="entry name" value="3HCDH_N"/>
    <property type="match status" value="1"/>
</dbReference>
<reference evidence="11 12" key="1">
    <citation type="submission" date="2016-12" db="EMBL/GenBank/DDBJ databases">
        <title>The genome of dimorphic prosthecate Glycocaulis alkaliphilus 6b-8t, isolated from crude oil dictates its adaptability in petroleum environments.</title>
        <authorList>
            <person name="Wu X.-L."/>
            <person name="Geng S."/>
        </authorList>
    </citation>
    <scope>NUCLEOTIDE SEQUENCE [LARGE SCALE GENOMIC DNA]</scope>
    <source>
        <strain evidence="11 12">6B-8</strain>
    </source>
</reference>
<dbReference type="SUPFAM" id="SSF51735">
    <property type="entry name" value="NAD(P)-binding Rossmann-fold domains"/>
    <property type="match status" value="1"/>
</dbReference>
<keyword evidence="5" id="KW-0560">Oxidoreductase</keyword>
<keyword evidence="4" id="KW-0442">Lipid degradation</keyword>
<keyword evidence="9" id="KW-0511">Multifunctional enzyme</keyword>
<dbReference type="InterPro" id="IPR029045">
    <property type="entry name" value="ClpP/crotonase-like_dom_sf"/>
</dbReference>
<evidence type="ECO:0000256" key="1">
    <source>
        <dbReference type="ARBA" id="ARBA00005005"/>
    </source>
</evidence>
<dbReference type="SUPFAM" id="SSF52096">
    <property type="entry name" value="ClpP/crotonase"/>
    <property type="match status" value="1"/>
</dbReference>
<evidence type="ECO:0000256" key="5">
    <source>
        <dbReference type="ARBA" id="ARBA00023002"/>
    </source>
</evidence>
<dbReference type="Gene3D" id="3.40.50.720">
    <property type="entry name" value="NAD(P)-binding Rossmann-like Domain"/>
    <property type="match status" value="1"/>
</dbReference>
<evidence type="ECO:0000313" key="12">
    <source>
        <dbReference type="Proteomes" id="UP000286954"/>
    </source>
</evidence>
<dbReference type="KEGG" id="gak:X907_2246"/>
<dbReference type="SUPFAM" id="SSF48179">
    <property type="entry name" value="6-phosphogluconate dehydrogenase C-terminal domain-like"/>
    <property type="match status" value="2"/>
</dbReference>
<organism evidence="11 12">
    <name type="scientific">Glycocaulis alkaliphilus</name>
    <dbReference type="NCBI Taxonomy" id="1434191"/>
    <lineage>
        <taxon>Bacteria</taxon>
        <taxon>Pseudomonadati</taxon>
        <taxon>Pseudomonadota</taxon>
        <taxon>Alphaproteobacteria</taxon>
        <taxon>Maricaulales</taxon>
        <taxon>Maricaulaceae</taxon>
        <taxon>Glycocaulis</taxon>
    </lineage>
</organism>
<dbReference type="Gene3D" id="1.10.1040.50">
    <property type="match status" value="1"/>
</dbReference>
<dbReference type="InterPro" id="IPR050136">
    <property type="entry name" value="FA_oxidation_alpha_subunit"/>
</dbReference>
<evidence type="ECO:0000256" key="7">
    <source>
        <dbReference type="ARBA" id="ARBA00023098"/>
    </source>
</evidence>
<evidence type="ECO:0000256" key="4">
    <source>
        <dbReference type="ARBA" id="ARBA00022963"/>
    </source>
</evidence>
<keyword evidence="7" id="KW-0443">Lipid metabolism</keyword>
<evidence type="ECO:0000256" key="3">
    <source>
        <dbReference type="ARBA" id="ARBA00022832"/>
    </source>
</evidence>
<dbReference type="GO" id="GO:0004300">
    <property type="term" value="F:enoyl-CoA hydratase activity"/>
    <property type="evidence" value="ECO:0007669"/>
    <property type="project" value="TreeGrafter"/>
</dbReference>
<dbReference type="GO" id="GO:0070403">
    <property type="term" value="F:NAD+ binding"/>
    <property type="evidence" value="ECO:0007669"/>
    <property type="project" value="InterPro"/>
</dbReference>
<evidence type="ECO:0000256" key="2">
    <source>
        <dbReference type="ARBA" id="ARBA00007005"/>
    </source>
</evidence>
<name>A0A3T0EBG6_9PROT</name>
<sequence length="732" mass="78774">MSYTHFKFELDGDGIALITFDSPNVSMNVLSAAVMAELGQIVDKIGSDDAIKGAVITSGKKAFCAGADLSELGAGMLDLKGLSEEEAKQKLFDTAFRLNSQLRALETCGKPVAAAINGLALGGGFEVTLACHYRVMANDTGAKLGLPESLVGVLPGGGGTQRLPRLVGVMNAAPVMLQGKQLDADTAKQQGVVHEVAPASEIVAKAKELVKANPLGSKQPWDQDKFKIPGGGPFHPQGMQIFGGASPMLLKETYGNYPAQRYILSCVYEGLQVPMDAGLRIESRYFTKLLMRPESRNMIRSLFLSKQSLDKGSRRPAGQEKSEIKKIGVIGAGFMGAGITTVSAQAGIEVVLIDVNQEGADKGKQHAVDFFAKGVKRGKISEEKAKKLADLITATTDYGALKDVDLVVEAVFENSDLKAEITKKAEAVMPKGAIFGSNTSTIPISSLAKASERPDNFIGIHFFSPVEKMNLVELIVGEKTGDLAVSRAIDFVGKIKKTPIVVADTRGFYANRCVMRYIEQGMYLLTEGVKPALIENAAKMAGMPVGPLSLQDEVAIDLGYKVLQQTKKDLGDQFEDTPNAQVIEKMYELGRYGRKNAKGFYVYEEGGKRLWDELGQFAPGGKLLPEDQQPSVGEIKDRILYAQAIEAARTMAEGIVEDPREADVGSILGWGFAPYTGGVISFIDTVGTGVFVTRADELAKKYGKPFEVPQLLRDMAAKKETFYARFAPKKAA</sequence>
<evidence type="ECO:0000256" key="10">
    <source>
        <dbReference type="ARBA" id="ARBA00049556"/>
    </source>
</evidence>
<proteinExistence type="inferred from homology"/>
<dbReference type="InterPro" id="IPR001753">
    <property type="entry name" value="Enoyl-CoA_hydra/iso"/>
</dbReference>
<dbReference type="UniPathway" id="UPA00659"/>
<accession>A0A3T0EBG6</accession>
<dbReference type="FunFam" id="3.40.50.720:FF:000009">
    <property type="entry name" value="Fatty oxidation complex, alpha subunit"/>
    <property type="match status" value="1"/>
</dbReference>
<dbReference type="PANTHER" id="PTHR43612">
    <property type="entry name" value="TRIFUNCTIONAL ENZYME SUBUNIT ALPHA"/>
    <property type="match status" value="1"/>
</dbReference>
<dbReference type="GO" id="GO:0006635">
    <property type="term" value="P:fatty acid beta-oxidation"/>
    <property type="evidence" value="ECO:0007669"/>
    <property type="project" value="UniProtKB-UniPathway"/>
</dbReference>
<evidence type="ECO:0000313" key="11">
    <source>
        <dbReference type="EMBL" id="AZU04761.1"/>
    </source>
</evidence>
<dbReference type="InterPro" id="IPR006176">
    <property type="entry name" value="3-OHacyl-CoA_DH_NAD-bd"/>
</dbReference>
<comment type="pathway">
    <text evidence="1">Lipid metabolism; fatty acid beta-oxidation.</text>
</comment>
<comment type="similarity">
    <text evidence="2">In the central section; belongs to the 3-hydroxyacyl-CoA dehydrogenase family.</text>
</comment>
<dbReference type="EMBL" id="CP018911">
    <property type="protein sequence ID" value="AZU04761.1"/>
    <property type="molecule type" value="Genomic_DNA"/>
</dbReference>
<dbReference type="Gene3D" id="3.90.226.10">
    <property type="entry name" value="2-enoyl-CoA Hydratase, Chain A, domain 1"/>
    <property type="match status" value="1"/>
</dbReference>
<keyword evidence="6" id="KW-0520">NAD</keyword>
<comment type="catalytic activity">
    <reaction evidence="10">
        <text>a (3S)-3-hydroxyacyl-CoA + NAD(+) = a 3-oxoacyl-CoA + NADH + H(+)</text>
        <dbReference type="Rhea" id="RHEA:22432"/>
        <dbReference type="ChEBI" id="CHEBI:15378"/>
        <dbReference type="ChEBI" id="CHEBI:57318"/>
        <dbReference type="ChEBI" id="CHEBI:57540"/>
        <dbReference type="ChEBI" id="CHEBI:57945"/>
        <dbReference type="ChEBI" id="CHEBI:90726"/>
        <dbReference type="EC" id="1.1.1.35"/>
    </reaction>
</comment>
<dbReference type="InterPro" id="IPR036291">
    <property type="entry name" value="NAD(P)-bd_dom_sf"/>
</dbReference>
<dbReference type="Pfam" id="PF00378">
    <property type="entry name" value="ECH_1"/>
    <property type="match status" value="1"/>
</dbReference>
<gene>
    <name evidence="11" type="ORF">X907_2246</name>
</gene>
<dbReference type="RefSeq" id="WP_127567973.1">
    <property type="nucleotide sequence ID" value="NZ_BMFB01000001.1"/>
</dbReference>
<keyword evidence="8" id="KW-0456">Lyase</keyword>
<dbReference type="AlphaFoldDB" id="A0A3T0EBG6"/>
<dbReference type="CDD" id="cd06558">
    <property type="entry name" value="crotonase-like"/>
    <property type="match status" value="1"/>
</dbReference>
<evidence type="ECO:0000256" key="9">
    <source>
        <dbReference type="ARBA" id="ARBA00023268"/>
    </source>
</evidence>
<dbReference type="PANTHER" id="PTHR43612:SF3">
    <property type="entry name" value="TRIFUNCTIONAL ENZYME SUBUNIT ALPHA, MITOCHONDRIAL"/>
    <property type="match status" value="1"/>
</dbReference>